<dbReference type="GO" id="GO:0003723">
    <property type="term" value="F:RNA binding"/>
    <property type="evidence" value="ECO:0007669"/>
    <property type="project" value="UniProtKB-UniRule"/>
</dbReference>
<sequence>MQNQQSSSESTVSGNTPNSAPQSSVVDDFLSALFSNNRPTGPTNVQNVPGVQERPVMNDTQTTSAKISSVKRDRAPDEFEEYSMLSKRHNVSGPQTPQGSSEKNGFSSRGKGSGASPRKGPQGKPHFYHTQTRRTVAMETPQILSRRDINWDNLTPESRMLVRRLPSSAEKRQIMDYFSKYGEVLEVVLKGNYGFVQFNDSRACATAVQQENGRHYKGVVLDLEVCRQKPCFARDHDDERHADQRPNHQITREVQNEYRENHVQGRFGDRGMINDRNPPVGNYGLGGPMVQDRPNQNNDYGGHAIRGNYDKANVPFRPEPDRYQEEYRNQENNMYGNGGNWYADNRGYDDHDDDGYDPTAPYDSYDYEFENRRQANRNVDEFGRSIGYRQKGYDQPNRKDNRVGPRQVGRGAHAQQRGKSGFQNHRDNHVKDRGEFSTYGRSPISESTKSYSSQNELSSVMRKTAISGQHQPTSSGEKFPFPRRYGKDVPVVQVIARTDVARPFVEYIEKTFRSRSIHIQSLSLPYGRFSQDELVKEMILEGVKAIVIVGREHEAQSKVYLQVFAPNDDAGNVRFDEYANISVEDAATIIQRTQPPAISVAPQQMKPTITYSQISNAPAPALQPAPAYNYGVASGSVSGNVPPQTVPQPPVSAPNIDVNALATLLNLVQNSTATQQQTNHLMPITTSQTLFPYSQPTQTILQPQQPQQQQPQVFQPSSRSGPPSAADTAATVQQLLATLVGGHASATPNSL</sequence>
<dbReference type="EMBL" id="JABAYA010000309">
    <property type="protein sequence ID" value="KAF7721084.1"/>
    <property type="molecule type" value="Genomic_DNA"/>
</dbReference>
<feature type="compositionally biased region" description="Low complexity" evidence="3">
    <location>
        <begin position="698"/>
        <end position="716"/>
    </location>
</feature>
<dbReference type="InterPro" id="IPR051186">
    <property type="entry name" value="RRM_HNRPC/RALY_subfam"/>
</dbReference>
<dbReference type="Gene3D" id="3.30.70.330">
    <property type="match status" value="1"/>
</dbReference>
<feature type="region of interest" description="Disordered" evidence="3">
    <location>
        <begin position="1"/>
        <end position="131"/>
    </location>
</feature>
<feature type="compositionally biased region" description="Polar residues" evidence="3">
    <location>
        <begin position="1"/>
        <end position="25"/>
    </location>
</feature>
<accession>A0A8H7BFB1</accession>
<gene>
    <name evidence="5" type="ORF">EC973_005424</name>
</gene>
<name>A0A8H7BFB1_9FUNG</name>
<feature type="compositionally biased region" description="Polar residues" evidence="3">
    <location>
        <begin position="58"/>
        <end position="67"/>
    </location>
</feature>
<dbReference type="PANTHER" id="PTHR13968">
    <property type="entry name" value="HETEROGENEOUS NUCLEAR RIBONUCLEOPROTEIN"/>
    <property type="match status" value="1"/>
</dbReference>
<keyword evidence="6" id="KW-1185">Reference proteome</keyword>
<dbReference type="AlphaFoldDB" id="A0A8H7BFB1"/>
<dbReference type="SMART" id="SM00360">
    <property type="entry name" value="RRM"/>
    <property type="match status" value="1"/>
</dbReference>
<evidence type="ECO:0000256" key="2">
    <source>
        <dbReference type="PROSITE-ProRule" id="PRU00176"/>
    </source>
</evidence>
<feature type="region of interest" description="Disordered" evidence="3">
    <location>
        <begin position="376"/>
        <end position="452"/>
    </location>
</feature>
<dbReference type="SUPFAM" id="SSF54928">
    <property type="entry name" value="RNA-binding domain, RBD"/>
    <property type="match status" value="1"/>
</dbReference>
<reference evidence="5" key="1">
    <citation type="submission" date="2020-01" db="EMBL/GenBank/DDBJ databases">
        <title>Genome Sequencing of Three Apophysomyces-Like Fungal Strains Confirms a Novel Fungal Genus in the Mucoromycota with divergent Burkholderia-like Endosymbiotic Bacteria.</title>
        <authorList>
            <person name="Stajich J.E."/>
            <person name="Macias A.M."/>
            <person name="Carter-House D."/>
            <person name="Lovett B."/>
            <person name="Kasson L.R."/>
            <person name="Berry K."/>
            <person name="Grigoriev I."/>
            <person name="Chang Y."/>
            <person name="Spatafora J."/>
            <person name="Kasson M.T."/>
        </authorList>
    </citation>
    <scope>NUCLEOTIDE SEQUENCE</scope>
    <source>
        <strain evidence="5">NRRL A-21654</strain>
    </source>
</reference>
<protein>
    <recommendedName>
        <fullName evidence="4">RRM domain-containing protein</fullName>
    </recommendedName>
</protein>
<dbReference type="InterPro" id="IPR000504">
    <property type="entry name" value="RRM_dom"/>
</dbReference>
<keyword evidence="1 2" id="KW-0694">RNA-binding</keyword>
<dbReference type="InterPro" id="IPR035979">
    <property type="entry name" value="RBD_domain_sf"/>
</dbReference>
<feature type="domain" description="RRM" evidence="4">
    <location>
        <begin position="158"/>
        <end position="228"/>
    </location>
</feature>
<feature type="compositionally biased region" description="Polar residues" evidence="3">
    <location>
        <begin position="33"/>
        <end position="49"/>
    </location>
</feature>
<proteinExistence type="predicted"/>
<evidence type="ECO:0000313" key="5">
    <source>
        <dbReference type="EMBL" id="KAF7721084.1"/>
    </source>
</evidence>
<dbReference type="PANTHER" id="PTHR13968:SF26">
    <property type="entry name" value="RRM DOMAIN-CONTAINING PROTEIN"/>
    <property type="match status" value="1"/>
</dbReference>
<feature type="compositionally biased region" description="Polar residues" evidence="3">
    <location>
        <begin position="92"/>
        <end position="107"/>
    </location>
</feature>
<organism evidence="5 6">
    <name type="scientific">Apophysomyces ossiformis</name>
    <dbReference type="NCBI Taxonomy" id="679940"/>
    <lineage>
        <taxon>Eukaryota</taxon>
        <taxon>Fungi</taxon>
        <taxon>Fungi incertae sedis</taxon>
        <taxon>Mucoromycota</taxon>
        <taxon>Mucoromycotina</taxon>
        <taxon>Mucoromycetes</taxon>
        <taxon>Mucorales</taxon>
        <taxon>Mucorineae</taxon>
        <taxon>Mucoraceae</taxon>
        <taxon>Apophysomyces</taxon>
    </lineage>
</organism>
<dbReference type="Proteomes" id="UP000605846">
    <property type="component" value="Unassembled WGS sequence"/>
</dbReference>
<dbReference type="OrthoDB" id="10044938at2759"/>
<evidence type="ECO:0000259" key="4">
    <source>
        <dbReference type="PROSITE" id="PS50102"/>
    </source>
</evidence>
<feature type="compositionally biased region" description="Basic and acidic residues" evidence="3">
    <location>
        <begin position="424"/>
        <end position="435"/>
    </location>
</feature>
<dbReference type="InterPro" id="IPR012677">
    <property type="entry name" value="Nucleotide-bd_a/b_plait_sf"/>
</dbReference>
<evidence type="ECO:0000313" key="6">
    <source>
        <dbReference type="Proteomes" id="UP000605846"/>
    </source>
</evidence>
<evidence type="ECO:0000256" key="1">
    <source>
        <dbReference type="ARBA" id="ARBA00022884"/>
    </source>
</evidence>
<comment type="caution">
    <text evidence="5">The sequence shown here is derived from an EMBL/GenBank/DDBJ whole genome shotgun (WGS) entry which is preliminary data.</text>
</comment>
<dbReference type="Pfam" id="PF00076">
    <property type="entry name" value="RRM_1"/>
    <property type="match status" value="1"/>
</dbReference>
<feature type="region of interest" description="Disordered" evidence="3">
    <location>
        <begin position="698"/>
        <end position="729"/>
    </location>
</feature>
<dbReference type="PROSITE" id="PS50102">
    <property type="entry name" value="RRM"/>
    <property type="match status" value="1"/>
</dbReference>
<evidence type="ECO:0000256" key="3">
    <source>
        <dbReference type="SAM" id="MobiDB-lite"/>
    </source>
</evidence>